<evidence type="ECO:0000313" key="2">
    <source>
        <dbReference type="EMBL" id="QZN99344.1"/>
    </source>
</evidence>
<feature type="coiled-coil region" evidence="1">
    <location>
        <begin position="31"/>
        <end position="58"/>
    </location>
</feature>
<dbReference type="Proteomes" id="UP000825701">
    <property type="component" value="Chromosome"/>
</dbReference>
<dbReference type="KEGG" id="cmet:K6K41_21595"/>
<accession>A0A9E6UP49</accession>
<keyword evidence="3" id="KW-1185">Reference proteome</keyword>
<sequence>MAVALEQRAAERGVTLAEFLSDVSAVDAGTVALSREELAELDERVADWERDRDDVSAEEVFDRLIDRAEARLRQTSGASRG</sequence>
<evidence type="ECO:0000256" key="1">
    <source>
        <dbReference type="SAM" id="Coils"/>
    </source>
</evidence>
<gene>
    <name evidence="2" type="ORF">K6K41_21595</name>
</gene>
<proteinExistence type="predicted"/>
<organism evidence="2 3">
    <name type="scientific">Chenggangzhangella methanolivorans</name>
    <dbReference type="NCBI Taxonomy" id="1437009"/>
    <lineage>
        <taxon>Bacteria</taxon>
        <taxon>Pseudomonadati</taxon>
        <taxon>Pseudomonadota</taxon>
        <taxon>Alphaproteobacteria</taxon>
        <taxon>Hyphomicrobiales</taxon>
        <taxon>Methylopilaceae</taxon>
        <taxon>Chenggangzhangella</taxon>
    </lineage>
</organism>
<protein>
    <submittedName>
        <fullName evidence="2">Uncharacterized protein</fullName>
    </submittedName>
</protein>
<keyword evidence="1" id="KW-0175">Coiled coil</keyword>
<dbReference type="AlphaFoldDB" id="A0A9E6UP49"/>
<name>A0A9E6UP49_9HYPH</name>
<dbReference type="EMBL" id="CP081869">
    <property type="protein sequence ID" value="QZN99344.1"/>
    <property type="molecule type" value="Genomic_DNA"/>
</dbReference>
<reference evidence="2" key="1">
    <citation type="submission" date="2021-08" db="EMBL/GenBank/DDBJ databases">
        <authorList>
            <person name="Zhang H."/>
            <person name="Xu M."/>
            <person name="Yu Z."/>
            <person name="Yang L."/>
            <person name="Cai Y."/>
        </authorList>
    </citation>
    <scope>NUCLEOTIDE SEQUENCE</scope>
    <source>
        <strain evidence="2">CHL1</strain>
    </source>
</reference>
<dbReference type="RefSeq" id="WP_261402401.1">
    <property type="nucleotide sequence ID" value="NZ_CP081869.1"/>
</dbReference>
<evidence type="ECO:0000313" key="3">
    <source>
        <dbReference type="Proteomes" id="UP000825701"/>
    </source>
</evidence>